<comment type="subunit">
    <text evidence="11">Component of the NDC80 complex.</text>
</comment>
<evidence type="ECO:0000256" key="13">
    <source>
        <dbReference type="SAM" id="MobiDB-lite"/>
    </source>
</evidence>
<feature type="coiled-coil region" evidence="12">
    <location>
        <begin position="346"/>
        <end position="495"/>
    </location>
</feature>
<accession>A0A9P4HUL9</accession>
<dbReference type="FunFam" id="1.10.418.30:FF:000001">
    <property type="entry name" value="Probable kinetochore protein ndc80"/>
    <property type="match status" value="1"/>
</dbReference>
<keyword evidence="3 11" id="KW-0158">Chromosome</keyword>
<dbReference type="AlphaFoldDB" id="A0A9P4HUL9"/>
<dbReference type="InterPro" id="IPR038273">
    <property type="entry name" value="Ndc80_sf"/>
</dbReference>
<dbReference type="Pfam" id="PF03801">
    <property type="entry name" value="Ndc80_HEC"/>
    <property type="match status" value="1"/>
</dbReference>
<dbReference type="OrthoDB" id="7459479at2759"/>
<dbReference type="EMBL" id="ML978723">
    <property type="protein sequence ID" value="KAF2086802.1"/>
    <property type="molecule type" value="Genomic_DNA"/>
</dbReference>
<keyword evidence="16" id="KW-1185">Reference proteome</keyword>
<evidence type="ECO:0000256" key="2">
    <source>
        <dbReference type="ARBA" id="ARBA00007050"/>
    </source>
</evidence>
<evidence type="ECO:0000256" key="12">
    <source>
        <dbReference type="SAM" id="Coils"/>
    </source>
</evidence>
<evidence type="ECO:0000256" key="5">
    <source>
        <dbReference type="ARBA" id="ARBA00022776"/>
    </source>
</evidence>
<evidence type="ECO:0000256" key="4">
    <source>
        <dbReference type="ARBA" id="ARBA00022618"/>
    </source>
</evidence>
<evidence type="ECO:0000256" key="3">
    <source>
        <dbReference type="ARBA" id="ARBA00022454"/>
    </source>
</evidence>
<dbReference type="PANTHER" id="PTHR10643:SF2">
    <property type="entry name" value="KINETOCHORE PROTEIN NDC80 HOMOLOG"/>
    <property type="match status" value="1"/>
</dbReference>
<feature type="coiled-coil region" evidence="12">
    <location>
        <begin position="607"/>
        <end position="666"/>
    </location>
</feature>
<dbReference type="GO" id="GO:0031262">
    <property type="term" value="C:Ndc80 complex"/>
    <property type="evidence" value="ECO:0007669"/>
    <property type="project" value="UniProtKB-UniRule"/>
</dbReference>
<evidence type="ECO:0000256" key="8">
    <source>
        <dbReference type="ARBA" id="ARBA00023242"/>
    </source>
</evidence>
<feature type="compositionally biased region" description="Polar residues" evidence="13">
    <location>
        <begin position="34"/>
        <end position="60"/>
    </location>
</feature>
<feature type="compositionally biased region" description="Polar residues" evidence="13">
    <location>
        <begin position="116"/>
        <end position="141"/>
    </location>
</feature>
<keyword evidence="5 11" id="KW-0498">Mitosis</keyword>
<dbReference type="InterPro" id="IPR005550">
    <property type="entry name" value="Kinetochore_Ndc80"/>
</dbReference>
<keyword evidence="10 11" id="KW-0137">Centromere</keyword>
<feature type="region of interest" description="Disordered" evidence="13">
    <location>
        <begin position="107"/>
        <end position="164"/>
    </location>
</feature>
<keyword evidence="8 11" id="KW-0539">Nucleus</keyword>
<keyword evidence="9 11" id="KW-0131">Cell cycle</keyword>
<organism evidence="15 16">
    <name type="scientific">Saccharata proteae CBS 121410</name>
    <dbReference type="NCBI Taxonomy" id="1314787"/>
    <lineage>
        <taxon>Eukaryota</taxon>
        <taxon>Fungi</taxon>
        <taxon>Dikarya</taxon>
        <taxon>Ascomycota</taxon>
        <taxon>Pezizomycotina</taxon>
        <taxon>Dothideomycetes</taxon>
        <taxon>Dothideomycetes incertae sedis</taxon>
        <taxon>Botryosphaeriales</taxon>
        <taxon>Saccharataceae</taxon>
        <taxon>Saccharata</taxon>
    </lineage>
</organism>
<evidence type="ECO:0000256" key="9">
    <source>
        <dbReference type="ARBA" id="ARBA00023306"/>
    </source>
</evidence>
<protein>
    <recommendedName>
        <fullName evidence="11">Kinetochore protein NDC80</fullName>
    </recommendedName>
</protein>
<dbReference type="Proteomes" id="UP000799776">
    <property type="component" value="Unassembled WGS sequence"/>
</dbReference>
<proteinExistence type="inferred from homology"/>
<evidence type="ECO:0000313" key="16">
    <source>
        <dbReference type="Proteomes" id="UP000799776"/>
    </source>
</evidence>
<dbReference type="GO" id="GO:0051301">
    <property type="term" value="P:cell division"/>
    <property type="evidence" value="ECO:0007669"/>
    <property type="project" value="UniProtKB-UniRule"/>
</dbReference>
<evidence type="ECO:0000256" key="11">
    <source>
        <dbReference type="RuleBase" id="RU368072"/>
    </source>
</evidence>
<dbReference type="GO" id="GO:0005634">
    <property type="term" value="C:nucleus"/>
    <property type="evidence" value="ECO:0007669"/>
    <property type="project" value="UniProtKB-SubCell"/>
</dbReference>
<keyword evidence="7 12" id="KW-0175">Coiled coil</keyword>
<comment type="similarity">
    <text evidence="2 11">Belongs to the NDC80/HEC1 family.</text>
</comment>
<dbReference type="GO" id="GO:0051315">
    <property type="term" value="P:attachment of mitotic spindle microtubules to kinetochore"/>
    <property type="evidence" value="ECO:0007669"/>
    <property type="project" value="UniProtKB-UniRule"/>
</dbReference>
<evidence type="ECO:0000259" key="14">
    <source>
        <dbReference type="Pfam" id="PF03801"/>
    </source>
</evidence>
<keyword evidence="4 11" id="KW-0132">Cell division</keyword>
<gene>
    <name evidence="15" type="ORF">K490DRAFT_43922</name>
</gene>
<evidence type="ECO:0000256" key="1">
    <source>
        <dbReference type="ARBA" id="ARBA00002772"/>
    </source>
</evidence>
<evidence type="ECO:0000256" key="7">
    <source>
        <dbReference type="ARBA" id="ARBA00023054"/>
    </source>
</evidence>
<evidence type="ECO:0000313" key="15">
    <source>
        <dbReference type="EMBL" id="KAF2086802.1"/>
    </source>
</evidence>
<feature type="region of interest" description="Disordered" evidence="13">
    <location>
        <begin position="19"/>
        <end position="88"/>
    </location>
</feature>
<evidence type="ECO:0000256" key="10">
    <source>
        <dbReference type="ARBA" id="ARBA00023328"/>
    </source>
</evidence>
<keyword evidence="6 11" id="KW-0995">Kinetochore</keyword>
<comment type="subcellular location">
    <subcellularLocation>
        <location evidence="11">Chromosome</location>
        <location evidence="11">Centromere</location>
        <location evidence="11">Kinetochore</location>
    </subcellularLocation>
    <subcellularLocation>
        <location evidence="11">Nucleus</location>
    </subcellularLocation>
</comment>
<name>A0A9P4HUL9_9PEZI</name>
<dbReference type="Gene3D" id="1.10.418.30">
    <property type="entry name" value="Ncd80 complex, Ncd80 subunit"/>
    <property type="match status" value="1"/>
</dbReference>
<reference evidence="15" key="1">
    <citation type="journal article" date="2020" name="Stud. Mycol.">
        <title>101 Dothideomycetes genomes: a test case for predicting lifestyles and emergence of pathogens.</title>
        <authorList>
            <person name="Haridas S."/>
            <person name="Albert R."/>
            <person name="Binder M."/>
            <person name="Bloem J."/>
            <person name="Labutti K."/>
            <person name="Salamov A."/>
            <person name="Andreopoulos B."/>
            <person name="Baker S."/>
            <person name="Barry K."/>
            <person name="Bills G."/>
            <person name="Bluhm B."/>
            <person name="Cannon C."/>
            <person name="Castanera R."/>
            <person name="Culley D."/>
            <person name="Daum C."/>
            <person name="Ezra D."/>
            <person name="Gonzalez J."/>
            <person name="Henrissat B."/>
            <person name="Kuo A."/>
            <person name="Liang C."/>
            <person name="Lipzen A."/>
            <person name="Lutzoni F."/>
            <person name="Magnuson J."/>
            <person name="Mondo S."/>
            <person name="Nolan M."/>
            <person name="Ohm R."/>
            <person name="Pangilinan J."/>
            <person name="Park H.-J."/>
            <person name="Ramirez L."/>
            <person name="Alfaro M."/>
            <person name="Sun H."/>
            <person name="Tritt A."/>
            <person name="Yoshinaga Y."/>
            <person name="Zwiers L.-H."/>
            <person name="Turgeon B."/>
            <person name="Goodwin S."/>
            <person name="Spatafora J."/>
            <person name="Crous P."/>
            <person name="Grigoriev I."/>
        </authorList>
    </citation>
    <scope>NUCLEOTIDE SEQUENCE</scope>
    <source>
        <strain evidence="15">CBS 121410</strain>
    </source>
</reference>
<comment type="function">
    <text evidence="1 11">Acts as a component of the essential kinetochore-associated NDC80 complex, which is required for chromosome segregation and spindle checkpoint activity.</text>
</comment>
<comment type="caution">
    <text evidence="15">The sequence shown here is derived from an EMBL/GenBank/DDBJ whole genome shotgun (WGS) entry which is preliminary data.</text>
</comment>
<sequence>MAHEPGLFSVRRPRETLGGLNSNISAIPMPSSAMKRSNSNSTLQQGPFTATHGRSTSGSRMSLAPGRPSQPMFHRSSSGNNLADMGFSSAHRNSTANVFGGTGGRKSYAPGITATPAPQLSLDQNSQRRSSVWSARPSSGGTPMGMHQSFFATAPVPGANPQDPRRLKDAGVRQQMATELMEYLTHHNFEMDMKHSLTHKSMTSPTQKDFNCMFQWLYHRIDPSYRFQKNIETEVPPLLKQMRYPFEKSITKSAIAAVGGNNWFTFLGLLHWMMQLAQMMEQFSSGAYDDACIDAGYDVSGDRIIFQFLTDAYREWLQVEDDADDEAEKLIQRHVDSMAAKFDDANAQYLDQVRVLEAEHKALQDQIDELGKSGPRIAKLDEQIKILEEDRVKFEDYNNKTEVKVEKYQNRLKLLDDEIKKIEAELEEAEQEKSGLQEMVDKQGITIQDIDRMNTERERLQKGLESSNVRLEDTRRKISEKELEASKKLDELERTVEGYNSLGYQIGIIPSSGPNAKGQEFELVLRIGEVPQFGGSQMGSSQDRQSERLLAESGNGFQYPDVLNLDVKRDLKNSILSLRKDIRDRMNAAQEADFENHEMLDKVKEAMDDKLAEVDALGHRVRAAEEEFENTREITVQQKMASDAQIERLEKELARMRAGLSESVQLMEQREMNTNLEYEQLTLRAADLREYWHTEIEHMLNDIVKFKLHIQKGLEDFEELMDEEVSKECEEQDLGDEMEIEA</sequence>
<feature type="domain" description="Kinetochore protein Ndc80 CH" evidence="14">
    <location>
        <begin position="127"/>
        <end position="282"/>
    </location>
</feature>
<dbReference type="PANTHER" id="PTHR10643">
    <property type="entry name" value="KINETOCHORE PROTEIN NDC80"/>
    <property type="match status" value="1"/>
</dbReference>
<evidence type="ECO:0000256" key="6">
    <source>
        <dbReference type="ARBA" id="ARBA00022838"/>
    </source>
</evidence>
<dbReference type="InterPro" id="IPR055260">
    <property type="entry name" value="Ndc80_CH"/>
</dbReference>